<gene>
    <name evidence="2" type="ORF">CLA01_12610</name>
</gene>
<accession>A0A511Y7L5</accession>
<evidence type="ECO:0000313" key="2">
    <source>
        <dbReference type="EMBL" id="GEN71189.1"/>
    </source>
</evidence>
<organism evidence="2 3">
    <name type="scientific">Chryseobacterium lathyri</name>
    <dbReference type="NCBI Taxonomy" id="395933"/>
    <lineage>
        <taxon>Bacteria</taxon>
        <taxon>Pseudomonadati</taxon>
        <taxon>Bacteroidota</taxon>
        <taxon>Flavobacteriia</taxon>
        <taxon>Flavobacteriales</taxon>
        <taxon>Weeksellaceae</taxon>
        <taxon>Chryseobacterium group</taxon>
        <taxon>Chryseobacterium</taxon>
    </lineage>
</organism>
<dbReference type="RefSeq" id="WP_111959366.1">
    <property type="nucleotide sequence ID" value="NZ_BJYI01000004.1"/>
</dbReference>
<protein>
    <recommendedName>
        <fullName evidence="4">Cytochrome C551</fullName>
    </recommendedName>
</protein>
<dbReference type="AlphaFoldDB" id="A0A511Y7L5"/>
<dbReference type="PROSITE" id="PS51257">
    <property type="entry name" value="PROKAR_LIPOPROTEIN"/>
    <property type="match status" value="1"/>
</dbReference>
<feature type="region of interest" description="Disordered" evidence="1">
    <location>
        <begin position="25"/>
        <end position="49"/>
    </location>
</feature>
<name>A0A511Y7L5_9FLAO</name>
<dbReference type="OrthoDB" id="1274277at2"/>
<dbReference type="EMBL" id="BJYI01000004">
    <property type="protein sequence ID" value="GEN71189.1"/>
    <property type="molecule type" value="Genomic_DNA"/>
</dbReference>
<evidence type="ECO:0000256" key="1">
    <source>
        <dbReference type="SAM" id="MobiDB-lite"/>
    </source>
</evidence>
<proteinExistence type="predicted"/>
<dbReference type="Proteomes" id="UP000321150">
    <property type="component" value="Unassembled WGS sequence"/>
</dbReference>
<evidence type="ECO:0000313" key="3">
    <source>
        <dbReference type="Proteomes" id="UP000321150"/>
    </source>
</evidence>
<reference evidence="2 3" key="1">
    <citation type="submission" date="2019-07" db="EMBL/GenBank/DDBJ databases">
        <title>Whole genome shotgun sequence of Chryseobacterium lathyri NBRC 105250.</title>
        <authorList>
            <person name="Hosoyama A."/>
            <person name="Uohara A."/>
            <person name="Ohji S."/>
            <person name="Ichikawa N."/>
        </authorList>
    </citation>
    <scope>NUCLEOTIDE SEQUENCE [LARGE SCALE GENOMIC DNA]</scope>
    <source>
        <strain evidence="2 3">NBRC 105250</strain>
    </source>
</reference>
<evidence type="ECO:0008006" key="4">
    <source>
        <dbReference type="Google" id="ProtNLM"/>
    </source>
</evidence>
<sequence>MKKFLLAAIGLGIIVVSCGTKESSMSSNIKDSTAVSNTQTVTPSAKDSTKMTTDTAKIKIDSSATVPLSK</sequence>
<comment type="caution">
    <text evidence="2">The sequence shown here is derived from an EMBL/GenBank/DDBJ whole genome shotgun (WGS) entry which is preliminary data.</text>
</comment>